<proteinExistence type="predicted"/>
<sequence length="115" mass="12861">MELQLSVAVGPTWRNFVKRGQKSASTALTDGDQPFGLSETHLVIPVFGPCVILPSVHLLNQITSGSRRLRGHLWIRRRNDHGRLPRVSLSRSTKCSKVTMERNLRRTGYTGLVGQ</sequence>
<protein>
    <submittedName>
        <fullName evidence="1">Uncharacterized protein</fullName>
    </submittedName>
</protein>
<dbReference type="Proteomes" id="UP000479000">
    <property type="component" value="Unassembled WGS sequence"/>
</dbReference>
<keyword evidence="2" id="KW-1185">Reference proteome</keyword>
<name>A0A6H5G4X1_9HEMI</name>
<reference evidence="1 2" key="1">
    <citation type="submission" date="2020-02" db="EMBL/GenBank/DDBJ databases">
        <authorList>
            <person name="Ferguson B K."/>
        </authorList>
    </citation>
    <scope>NUCLEOTIDE SEQUENCE [LARGE SCALE GENOMIC DNA]</scope>
</reference>
<evidence type="ECO:0000313" key="2">
    <source>
        <dbReference type="Proteomes" id="UP000479000"/>
    </source>
</evidence>
<organism evidence="1 2">
    <name type="scientific">Nesidiocoris tenuis</name>
    <dbReference type="NCBI Taxonomy" id="355587"/>
    <lineage>
        <taxon>Eukaryota</taxon>
        <taxon>Metazoa</taxon>
        <taxon>Ecdysozoa</taxon>
        <taxon>Arthropoda</taxon>
        <taxon>Hexapoda</taxon>
        <taxon>Insecta</taxon>
        <taxon>Pterygota</taxon>
        <taxon>Neoptera</taxon>
        <taxon>Paraneoptera</taxon>
        <taxon>Hemiptera</taxon>
        <taxon>Heteroptera</taxon>
        <taxon>Panheteroptera</taxon>
        <taxon>Cimicomorpha</taxon>
        <taxon>Miridae</taxon>
        <taxon>Dicyphina</taxon>
        <taxon>Nesidiocoris</taxon>
    </lineage>
</organism>
<evidence type="ECO:0000313" key="1">
    <source>
        <dbReference type="EMBL" id="CAA9996865.1"/>
    </source>
</evidence>
<dbReference type="EMBL" id="CADCXU010005135">
    <property type="protein sequence ID" value="CAA9996865.1"/>
    <property type="molecule type" value="Genomic_DNA"/>
</dbReference>
<gene>
    <name evidence="1" type="ORF">NTEN_LOCUS3268</name>
</gene>
<accession>A0A6H5G4X1</accession>
<dbReference type="AlphaFoldDB" id="A0A6H5G4X1"/>